<dbReference type="RefSeq" id="WP_138841887.1">
    <property type="nucleotide sequence ID" value="NZ_VCPD01000003.1"/>
</dbReference>
<dbReference type="EMBL" id="VCPD01000003">
    <property type="protein sequence ID" value="TMV07865.1"/>
    <property type="molecule type" value="Genomic_DNA"/>
</dbReference>
<gene>
    <name evidence="2" type="ORF">FGK63_10425</name>
</gene>
<keyword evidence="1" id="KW-0732">Signal</keyword>
<proteinExistence type="predicted"/>
<evidence type="ECO:0000313" key="3">
    <source>
        <dbReference type="Proteomes" id="UP001193035"/>
    </source>
</evidence>
<evidence type="ECO:0008006" key="4">
    <source>
        <dbReference type="Google" id="ProtNLM"/>
    </source>
</evidence>
<comment type="caution">
    <text evidence="2">The sequence shown here is derived from an EMBL/GenBank/DDBJ whole genome shotgun (WGS) entry which is preliminary data.</text>
</comment>
<sequence length="67" mass="6605">MRIKRLIPALAICAGLAACGDTPAEQALYGGSAGVLGSLVLNTDPVVGAAAGAAGNLLYCQTQNNCD</sequence>
<evidence type="ECO:0000313" key="2">
    <source>
        <dbReference type="EMBL" id="TMV07865.1"/>
    </source>
</evidence>
<feature type="signal peptide" evidence="1">
    <location>
        <begin position="1"/>
        <end position="20"/>
    </location>
</feature>
<accession>A0ABY2WZX1</accession>
<dbReference type="Proteomes" id="UP001193035">
    <property type="component" value="Unassembled WGS sequence"/>
</dbReference>
<reference evidence="2 3" key="1">
    <citation type="submission" date="2019-05" db="EMBL/GenBank/DDBJ databases">
        <title>Ruegeria sp. nov., isolated from tidal flat.</title>
        <authorList>
            <person name="Kim W."/>
        </authorList>
    </citation>
    <scope>NUCLEOTIDE SEQUENCE [LARGE SCALE GENOMIC DNA]</scope>
    <source>
        <strain evidence="2 3">CAU 1488</strain>
    </source>
</reference>
<keyword evidence="3" id="KW-1185">Reference proteome</keyword>
<dbReference type="PROSITE" id="PS51257">
    <property type="entry name" value="PROKAR_LIPOPROTEIN"/>
    <property type="match status" value="1"/>
</dbReference>
<evidence type="ECO:0000256" key="1">
    <source>
        <dbReference type="SAM" id="SignalP"/>
    </source>
</evidence>
<name>A0ABY2WZX1_9RHOB</name>
<organism evidence="2 3">
    <name type="scientific">Ruegeria sediminis</name>
    <dbReference type="NCBI Taxonomy" id="2583820"/>
    <lineage>
        <taxon>Bacteria</taxon>
        <taxon>Pseudomonadati</taxon>
        <taxon>Pseudomonadota</taxon>
        <taxon>Alphaproteobacteria</taxon>
        <taxon>Rhodobacterales</taxon>
        <taxon>Roseobacteraceae</taxon>
        <taxon>Ruegeria</taxon>
    </lineage>
</organism>
<feature type="chain" id="PRO_5046210246" description="Lipoprotein" evidence="1">
    <location>
        <begin position="21"/>
        <end position="67"/>
    </location>
</feature>
<protein>
    <recommendedName>
        <fullName evidence="4">Lipoprotein</fullName>
    </recommendedName>
</protein>